<dbReference type="InterPro" id="IPR043561">
    <property type="entry name" value="LHW-like"/>
</dbReference>
<protein>
    <submittedName>
        <fullName evidence="6 7">Transcription factor bHLH155 isoform X1</fullName>
    </submittedName>
</protein>
<proteinExistence type="predicted"/>
<dbReference type="Pfam" id="PF23176">
    <property type="entry name" value="bHLH_LHW"/>
    <property type="match status" value="1"/>
</dbReference>
<keyword evidence="1" id="KW-0805">Transcription regulation</keyword>
<gene>
    <name evidence="6 7" type="primary">LOC105044343</name>
</gene>
<dbReference type="OrthoDB" id="778365at2759"/>
<dbReference type="PROSITE" id="PS50888">
    <property type="entry name" value="BHLH"/>
    <property type="match status" value="1"/>
</dbReference>
<feature type="domain" description="BHLH" evidence="4">
    <location>
        <begin position="545"/>
        <end position="594"/>
    </location>
</feature>
<sequence>MRTATALRQLLMSLCYNSQWKYAIFWKLKYGNHMILTWEDGYLDDAKESVPVENALHDGLPSVKPGIISFGCDKDAWIGSSVGCPIEMVVASMSCQLYSLGEGIIGKVAQTGNHRWIFAGEFNSKSPSECREKWELQFEAGIKTILLVPVIPHGLVQLGSLDMVTEDSTLVVHIKDLFSTLYHISGTCSSLAPRVDFLNPFSSFSMPSLGNLSAPSALKSDLFNPIQMQQLPTVSPHMLQDNFPTSQDVMDHIFDTSARPCKYDNVWNARYSNLWIDPAEEPCLLNGSTDLDKILEGDIPFIDDEMNSISHPTDVIHRLTSEQIALSNAFVKDAEHGDYDLCKVSDVTNQEFEKEHADINGRFVNFPIDSELHKILGLHFSTEHDDCVMAAATPKADEQRSSTAICQAAGPEFNGPLIEESNAWFAKESDADYLLDALLANLQHPNNNSFETFRCMKSCSNSSEGCMDSCLTYCRNEQSPLNLRDSSPSNHELLTFVSENEGSASTPTDSPSKSIGMLINKKQNSCLAGDKNDRGPKSSQTNKRRRGNKLHQPRPRDRQLIQDRVKELRELIPDGSKCSIDALLDRTVKHMLFLKSVSSQAEKLRMSAIPKVTGEDWNSEISQTRQNGATWAYQLRCQSEICPLKVENLDQPGQILIEMLCEEYGLFLEIALVIRRLELIILKGVLESRSDKLWAHFIIEASRGFHRMHILWPLMQLLQRNPKASSGCLASM</sequence>
<accession>A0A6I9R4W0</accession>
<evidence type="ECO:0000256" key="2">
    <source>
        <dbReference type="ARBA" id="ARBA00023163"/>
    </source>
</evidence>
<evidence type="ECO:0000313" key="7">
    <source>
        <dbReference type="RefSeq" id="XP_019706387.1"/>
    </source>
</evidence>
<dbReference type="PANTHER" id="PTHR46196">
    <property type="entry name" value="TRANSCRIPTION FACTOR BHLH155-LIKE ISOFORM X1-RELATED"/>
    <property type="match status" value="1"/>
</dbReference>
<dbReference type="InterPro" id="IPR025610">
    <property type="entry name" value="MYC/MYB_N"/>
</dbReference>
<reference evidence="6 7" key="1">
    <citation type="submission" date="2025-04" db="UniProtKB">
        <authorList>
            <consortium name="RefSeq"/>
        </authorList>
    </citation>
    <scope>IDENTIFICATION</scope>
</reference>
<evidence type="ECO:0000313" key="5">
    <source>
        <dbReference type="Proteomes" id="UP000504607"/>
    </source>
</evidence>
<dbReference type="GO" id="GO:0003700">
    <property type="term" value="F:DNA-binding transcription factor activity"/>
    <property type="evidence" value="ECO:0007669"/>
    <property type="project" value="InterPro"/>
</dbReference>
<evidence type="ECO:0000313" key="6">
    <source>
        <dbReference type="RefSeq" id="XP_010920505.1"/>
    </source>
</evidence>
<feature type="region of interest" description="Disordered" evidence="3">
    <location>
        <begin position="525"/>
        <end position="559"/>
    </location>
</feature>
<evidence type="ECO:0000256" key="3">
    <source>
        <dbReference type="SAM" id="MobiDB-lite"/>
    </source>
</evidence>
<feature type="region of interest" description="Disordered" evidence="3">
    <location>
        <begin position="497"/>
        <end position="516"/>
    </location>
</feature>
<name>A0A6I9R4W0_ELAGV</name>
<evidence type="ECO:0000256" key="1">
    <source>
        <dbReference type="ARBA" id="ARBA00023015"/>
    </source>
</evidence>
<feature type="compositionally biased region" description="Basic residues" evidence="3">
    <location>
        <begin position="542"/>
        <end position="553"/>
    </location>
</feature>
<dbReference type="PANTHER" id="PTHR46196:SF3">
    <property type="entry name" value="TRANSCRIPTION FACTOR LHW-LIKE ISOFORM X1"/>
    <property type="match status" value="1"/>
</dbReference>
<dbReference type="AlphaFoldDB" id="A0A6I9R4W0"/>
<keyword evidence="2" id="KW-0804">Transcription</keyword>
<dbReference type="Pfam" id="PF14215">
    <property type="entry name" value="bHLH-MYC_N"/>
    <property type="match status" value="1"/>
</dbReference>
<dbReference type="RefSeq" id="XP_010920505.1">
    <property type="nucleotide sequence ID" value="XM_010922203.3"/>
</dbReference>
<dbReference type="GeneID" id="105044343"/>
<evidence type="ECO:0000259" key="4">
    <source>
        <dbReference type="PROSITE" id="PS50888"/>
    </source>
</evidence>
<dbReference type="InterPro" id="IPR011598">
    <property type="entry name" value="bHLH_dom"/>
</dbReference>
<dbReference type="KEGG" id="egu:105044343"/>
<dbReference type="Proteomes" id="UP000504607">
    <property type="component" value="Chromosome 5"/>
</dbReference>
<dbReference type="RefSeq" id="XP_019706387.1">
    <property type="nucleotide sequence ID" value="XM_019850828.2"/>
</dbReference>
<dbReference type="GO" id="GO:0046983">
    <property type="term" value="F:protein dimerization activity"/>
    <property type="evidence" value="ECO:0007669"/>
    <property type="project" value="InterPro"/>
</dbReference>
<organism evidence="5 6">
    <name type="scientific">Elaeis guineensis var. tenera</name>
    <name type="common">Oil palm</name>
    <dbReference type="NCBI Taxonomy" id="51953"/>
    <lineage>
        <taxon>Eukaryota</taxon>
        <taxon>Viridiplantae</taxon>
        <taxon>Streptophyta</taxon>
        <taxon>Embryophyta</taxon>
        <taxon>Tracheophyta</taxon>
        <taxon>Spermatophyta</taxon>
        <taxon>Magnoliopsida</taxon>
        <taxon>Liliopsida</taxon>
        <taxon>Arecaceae</taxon>
        <taxon>Arecoideae</taxon>
        <taxon>Cocoseae</taxon>
        <taxon>Elaeidinae</taxon>
        <taxon>Elaeis</taxon>
    </lineage>
</organism>
<feature type="compositionally biased region" description="Polar residues" evidence="3">
    <location>
        <begin position="497"/>
        <end position="513"/>
    </location>
</feature>
<keyword evidence="5" id="KW-1185">Reference proteome</keyword>